<feature type="compositionally biased region" description="Basic and acidic residues" evidence="1">
    <location>
        <begin position="106"/>
        <end position="131"/>
    </location>
</feature>
<evidence type="ECO:0000313" key="3">
    <source>
        <dbReference type="WBParaSite" id="Minc3s02577g30728"/>
    </source>
</evidence>
<dbReference type="Gene3D" id="2.20.100.10">
    <property type="entry name" value="Thrombospondin type-1 (TSP1) repeat"/>
    <property type="match status" value="1"/>
</dbReference>
<reference evidence="3" key="1">
    <citation type="submission" date="2022-11" db="UniProtKB">
        <authorList>
            <consortium name="WormBaseParasite"/>
        </authorList>
    </citation>
    <scope>IDENTIFICATION</scope>
</reference>
<dbReference type="Proteomes" id="UP000887563">
    <property type="component" value="Unplaced"/>
</dbReference>
<feature type="compositionally biased region" description="Basic and acidic residues" evidence="1">
    <location>
        <begin position="169"/>
        <end position="193"/>
    </location>
</feature>
<dbReference type="InterPro" id="IPR000884">
    <property type="entry name" value="TSP1_rpt"/>
</dbReference>
<feature type="compositionally biased region" description="Low complexity" evidence="1">
    <location>
        <begin position="342"/>
        <end position="361"/>
    </location>
</feature>
<dbReference type="SUPFAM" id="SSF82895">
    <property type="entry name" value="TSP-1 type 1 repeat"/>
    <property type="match status" value="1"/>
</dbReference>
<proteinExistence type="predicted"/>
<evidence type="ECO:0000313" key="2">
    <source>
        <dbReference type="Proteomes" id="UP000887563"/>
    </source>
</evidence>
<dbReference type="AlphaFoldDB" id="A0A914MSQ3"/>
<dbReference type="PROSITE" id="PS50092">
    <property type="entry name" value="TSP1"/>
    <property type="match status" value="1"/>
</dbReference>
<feature type="compositionally biased region" description="Basic and acidic residues" evidence="1">
    <location>
        <begin position="71"/>
        <end position="89"/>
    </location>
</feature>
<feature type="compositionally biased region" description="Basic and acidic residues" evidence="1">
    <location>
        <begin position="35"/>
        <end position="48"/>
    </location>
</feature>
<accession>A0A914MSQ3</accession>
<feature type="compositionally biased region" description="Acidic residues" evidence="1">
    <location>
        <begin position="142"/>
        <end position="168"/>
    </location>
</feature>
<organism evidence="2 3">
    <name type="scientific">Meloidogyne incognita</name>
    <name type="common">Southern root-knot nematode worm</name>
    <name type="synonym">Oxyuris incognita</name>
    <dbReference type="NCBI Taxonomy" id="6306"/>
    <lineage>
        <taxon>Eukaryota</taxon>
        <taxon>Metazoa</taxon>
        <taxon>Ecdysozoa</taxon>
        <taxon>Nematoda</taxon>
        <taxon>Chromadorea</taxon>
        <taxon>Rhabditida</taxon>
        <taxon>Tylenchina</taxon>
        <taxon>Tylenchomorpha</taxon>
        <taxon>Tylenchoidea</taxon>
        <taxon>Meloidogynidae</taxon>
        <taxon>Meloidogyninae</taxon>
        <taxon>Meloidogyne</taxon>
        <taxon>Meloidogyne incognita group</taxon>
    </lineage>
</organism>
<feature type="compositionally biased region" description="Low complexity" evidence="1">
    <location>
        <begin position="315"/>
        <end position="327"/>
    </location>
</feature>
<keyword evidence="2" id="KW-1185">Reference proteome</keyword>
<dbReference type="SMART" id="SM00209">
    <property type="entry name" value="TSP1"/>
    <property type="match status" value="1"/>
</dbReference>
<evidence type="ECO:0000256" key="1">
    <source>
        <dbReference type="SAM" id="MobiDB-lite"/>
    </source>
</evidence>
<feature type="compositionally biased region" description="Basic and acidic residues" evidence="1">
    <location>
        <begin position="229"/>
        <end position="286"/>
    </location>
</feature>
<dbReference type="WBParaSite" id="Minc3s02577g30728">
    <property type="protein sequence ID" value="Minc3s02577g30728"/>
    <property type="gene ID" value="Minc3s02577g30728"/>
</dbReference>
<dbReference type="InterPro" id="IPR036383">
    <property type="entry name" value="TSP1_rpt_sf"/>
</dbReference>
<protein>
    <submittedName>
        <fullName evidence="3">Uncharacterized protein</fullName>
    </submittedName>
</protein>
<name>A0A914MSQ3_MELIC</name>
<sequence>MLFQVSFEWQNFEDYPENQYRQINNRDYPSEEDLKDYSNDKSISDEPSPKNIQKTLEHLARSGNMRNSADWLRKPENRQFPEKTKRKENNNNIFPENELEEEEENTKDYSKNSDDIEGEESRKDENEENNWKKKKEEKKEEEYDDNNEEEGIEPPEVDEKEEETDENEEAKMNEKEAKNNLKSEEENPLKENDENGLGPDNGERKNPNKLEEEENEDEQLNRKKGGTKQNKDEEATTKSGDEDTPTDKTKGLDELQPPETKKDDDFAKMDENGSKLTDTKENDKTDSGPATSSKQEEKEKEKSGIPEEDQQIQATTESPLPTETHSTTPPPPIPIPPPMPAIPEILNTTTPAPNTPPTTESGGEEEDRPNDCSSDPGQWGEWRETGLCTAECGACGLIQRTRECLSYKDGKGCPCLGEYKVTEPCNIGVCPYPKPSCCMPYSLIYVEGNFACGPMNEDLTKRFLDELKSNKSGTSTQPRPKLKERVNQQLFFRR</sequence>
<feature type="compositionally biased region" description="Pro residues" evidence="1">
    <location>
        <begin position="328"/>
        <end position="341"/>
    </location>
</feature>
<dbReference type="PANTHER" id="PTHR31507">
    <property type="entry name" value="PROTEIN CBG15923"/>
    <property type="match status" value="1"/>
</dbReference>
<feature type="compositionally biased region" description="Basic and acidic residues" evidence="1">
    <location>
        <begin position="201"/>
        <end position="210"/>
    </location>
</feature>
<dbReference type="PANTHER" id="PTHR31507:SF3">
    <property type="entry name" value="TIL DOMAIN-CONTAINING PROTEIN"/>
    <property type="match status" value="1"/>
</dbReference>
<feature type="region of interest" description="Disordered" evidence="1">
    <location>
        <begin position="20"/>
        <end position="378"/>
    </location>
</feature>
<feature type="compositionally biased region" description="Basic and acidic residues" evidence="1">
    <location>
        <begin position="294"/>
        <end position="305"/>
    </location>
</feature>